<reference evidence="1" key="1">
    <citation type="submission" date="2020-06" db="EMBL/GenBank/DDBJ databases">
        <authorList>
            <person name="Onetto C."/>
        </authorList>
    </citation>
    <scope>NUCLEOTIDE SEQUENCE</scope>
</reference>
<evidence type="ECO:0000313" key="1">
    <source>
        <dbReference type="EMBL" id="CAD0110877.1"/>
    </source>
</evidence>
<dbReference type="EMBL" id="CAINUL010000008">
    <property type="protein sequence ID" value="CAD0110877.1"/>
    <property type="molecule type" value="Genomic_DNA"/>
</dbReference>
<dbReference type="Proteomes" id="UP000745764">
    <property type="component" value="Unassembled WGS sequence"/>
</dbReference>
<evidence type="ECO:0000313" key="2">
    <source>
        <dbReference type="Proteomes" id="UP000745764"/>
    </source>
</evidence>
<name>A0A9N8PTZ3_9PEZI</name>
<gene>
    <name evidence="1" type="ORF">AWRI4620_LOCUS5132</name>
</gene>
<sequence length="204" mass="22776">MSSVGTKLSDDTERRIRAQTHMSSMFPRHPDQHSGVISNIAAYMSLPSFAPEIAQLGEVRGSEFLPFALYDLAGIPSKDIESLVARLDGNDIIGTEPNEIHLVSLAPESVQQQNTLHDALVAHIQYCTAHMNKLDYFPFGFLAAHNRDWDRKGVFLVYIDFEESFEVTGFRVSIDNVSTAANILRDDDNGAKEVRDIYDMGNQT</sequence>
<dbReference type="AlphaFoldDB" id="A0A9N8PTZ3"/>
<organism evidence="1 2">
    <name type="scientific">Aureobasidium uvarum</name>
    <dbReference type="NCBI Taxonomy" id="2773716"/>
    <lineage>
        <taxon>Eukaryota</taxon>
        <taxon>Fungi</taxon>
        <taxon>Dikarya</taxon>
        <taxon>Ascomycota</taxon>
        <taxon>Pezizomycotina</taxon>
        <taxon>Dothideomycetes</taxon>
        <taxon>Dothideomycetidae</taxon>
        <taxon>Dothideales</taxon>
        <taxon>Saccotheciaceae</taxon>
        <taxon>Aureobasidium</taxon>
    </lineage>
</organism>
<keyword evidence="2" id="KW-1185">Reference proteome</keyword>
<dbReference type="OrthoDB" id="538223at2759"/>
<accession>A0A9N8PTZ3</accession>
<comment type="caution">
    <text evidence="1">The sequence shown here is derived from an EMBL/GenBank/DDBJ whole genome shotgun (WGS) entry which is preliminary data.</text>
</comment>
<protein>
    <submittedName>
        <fullName evidence="1">Uncharacterized protein</fullName>
    </submittedName>
</protein>
<proteinExistence type="predicted"/>